<gene>
    <name evidence="1" type="ORF">TSAR_000487</name>
</gene>
<proteinExistence type="predicted"/>
<organism evidence="1 2">
    <name type="scientific">Trichomalopsis sarcophagae</name>
    <dbReference type="NCBI Taxonomy" id="543379"/>
    <lineage>
        <taxon>Eukaryota</taxon>
        <taxon>Metazoa</taxon>
        <taxon>Ecdysozoa</taxon>
        <taxon>Arthropoda</taxon>
        <taxon>Hexapoda</taxon>
        <taxon>Insecta</taxon>
        <taxon>Pterygota</taxon>
        <taxon>Neoptera</taxon>
        <taxon>Endopterygota</taxon>
        <taxon>Hymenoptera</taxon>
        <taxon>Apocrita</taxon>
        <taxon>Proctotrupomorpha</taxon>
        <taxon>Chalcidoidea</taxon>
        <taxon>Pteromalidae</taxon>
        <taxon>Pteromalinae</taxon>
        <taxon>Trichomalopsis</taxon>
    </lineage>
</organism>
<keyword evidence="2" id="KW-1185">Reference proteome</keyword>
<protein>
    <submittedName>
        <fullName evidence="1">Uncharacterized protein</fullName>
    </submittedName>
</protein>
<accession>A0A232ENW7</accession>
<dbReference type="Proteomes" id="UP000215335">
    <property type="component" value="Unassembled WGS sequence"/>
</dbReference>
<evidence type="ECO:0000313" key="2">
    <source>
        <dbReference type="Proteomes" id="UP000215335"/>
    </source>
</evidence>
<dbReference type="EMBL" id="NNAY01003053">
    <property type="protein sequence ID" value="OXU20050.1"/>
    <property type="molecule type" value="Genomic_DNA"/>
</dbReference>
<comment type="caution">
    <text evidence="1">The sequence shown here is derived from an EMBL/GenBank/DDBJ whole genome shotgun (WGS) entry which is preliminary data.</text>
</comment>
<evidence type="ECO:0000313" key="1">
    <source>
        <dbReference type="EMBL" id="OXU20050.1"/>
    </source>
</evidence>
<sequence>MLEDARIFTFRSNNQGCTDFEIVSVKTKKSKTSILPDNLTRLFNKSDPVLTLSNYLSLNDIFNLYIVCHENSIFHRLGVPFDSSSIRYSGPNGLN</sequence>
<reference evidence="1 2" key="1">
    <citation type="journal article" date="2017" name="Curr. Biol.">
        <title>The Evolution of Venom by Co-option of Single-Copy Genes.</title>
        <authorList>
            <person name="Martinson E.O."/>
            <person name="Mrinalini"/>
            <person name="Kelkar Y.D."/>
            <person name="Chang C.H."/>
            <person name="Werren J.H."/>
        </authorList>
    </citation>
    <scope>NUCLEOTIDE SEQUENCE [LARGE SCALE GENOMIC DNA]</scope>
    <source>
        <strain evidence="1 2">Alberta</strain>
        <tissue evidence="1">Whole body</tissue>
    </source>
</reference>
<dbReference type="AlphaFoldDB" id="A0A232ENW7"/>
<name>A0A232ENW7_9HYME</name>